<dbReference type="InterPro" id="IPR023696">
    <property type="entry name" value="Ureohydrolase_dom_sf"/>
</dbReference>
<evidence type="ECO:0000256" key="1">
    <source>
        <dbReference type="PROSITE-ProRule" id="PRU00742"/>
    </source>
</evidence>
<sequence length="281" mass="32142">MKVVNDFVKLVMKEFDSHNVYPFLGSITPLNFGGDHSILYPVVRAIPENLGGPVDVLRFDAHPDLYDKFEGKYYSRASSFARIMEGGYICSLTLVDIRSINKEGREQAKKFGIKQYEMRHFSKDRPFLENLKLGEGVKGVYISIDVDCLDPGYAVGVSHYESGGSGEHQLDGAQRFLLDALNAQMQRLLRENNKELYERIERLENRERHEEDRRGGNGGGPRPNRIEGVKLNIPPFKGKSDPETYLEWELKIEHIFSCNTYEEAQKLKLAVAEFSDYALVW</sequence>
<dbReference type="EMBL" id="QZWG01000001">
    <property type="protein sequence ID" value="RZC29883.1"/>
    <property type="molecule type" value="Genomic_DNA"/>
</dbReference>
<dbReference type="GO" id="GO:0008783">
    <property type="term" value="F:agmatinase activity"/>
    <property type="evidence" value="ECO:0007669"/>
    <property type="project" value="TreeGrafter"/>
</dbReference>
<gene>
    <name evidence="3" type="ORF">D0Y65_001477</name>
</gene>
<feature type="region of interest" description="Disordered" evidence="2">
    <location>
        <begin position="207"/>
        <end position="233"/>
    </location>
</feature>
<dbReference type="Pfam" id="PF00491">
    <property type="entry name" value="Arginase"/>
    <property type="match status" value="1"/>
</dbReference>
<dbReference type="PROSITE" id="PS51409">
    <property type="entry name" value="ARGINASE_2"/>
    <property type="match status" value="1"/>
</dbReference>
<dbReference type="PANTHER" id="PTHR11358">
    <property type="entry name" value="ARGINASE/AGMATINASE"/>
    <property type="match status" value="1"/>
</dbReference>
<organism evidence="3 4">
    <name type="scientific">Glycine soja</name>
    <name type="common">Wild soybean</name>
    <dbReference type="NCBI Taxonomy" id="3848"/>
    <lineage>
        <taxon>Eukaryota</taxon>
        <taxon>Viridiplantae</taxon>
        <taxon>Streptophyta</taxon>
        <taxon>Embryophyta</taxon>
        <taxon>Tracheophyta</taxon>
        <taxon>Spermatophyta</taxon>
        <taxon>Magnoliopsida</taxon>
        <taxon>eudicotyledons</taxon>
        <taxon>Gunneridae</taxon>
        <taxon>Pentapetalae</taxon>
        <taxon>rosids</taxon>
        <taxon>fabids</taxon>
        <taxon>Fabales</taxon>
        <taxon>Fabaceae</taxon>
        <taxon>Papilionoideae</taxon>
        <taxon>50 kb inversion clade</taxon>
        <taxon>NPAAA clade</taxon>
        <taxon>indigoferoid/millettioid clade</taxon>
        <taxon>Phaseoleae</taxon>
        <taxon>Glycine</taxon>
        <taxon>Glycine subgen. Soja</taxon>
    </lineage>
</organism>
<dbReference type="GO" id="GO:0046872">
    <property type="term" value="F:metal ion binding"/>
    <property type="evidence" value="ECO:0007669"/>
    <property type="project" value="InterPro"/>
</dbReference>
<dbReference type="Gene3D" id="3.40.800.10">
    <property type="entry name" value="Ureohydrolase domain"/>
    <property type="match status" value="1"/>
</dbReference>
<keyword evidence="4" id="KW-1185">Reference proteome</keyword>
<dbReference type="Proteomes" id="UP000289340">
    <property type="component" value="Chromosome 1"/>
</dbReference>
<dbReference type="InterPro" id="IPR006035">
    <property type="entry name" value="Ureohydrolase"/>
</dbReference>
<dbReference type="SUPFAM" id="SSF52768">
    <property type="entry name" value="Arginase/deacetylase"/>
    <property type="match status" value="1"/>
</dbReference>
<evidence type="ECO:0000313" key="3">
    <source>
        <dbReference type="EMBL" id="RZC29883.1"/>
    </source>
</evidence>
<evidence type="ECO:0000313" key="4">
    <source>
        <dbReference type="Proteomes" id="UP000289340"/>
    </source>
</evidence>
<evidence type="ECO:0000256" key="2">
    <source>
        <dbReference type="SAM" id="MobiDB-lite"/>
    </source>
</evidence>
<dbReference type="GO" id="GO:0033389">
    <property type="term" value="P:putrescine biosynthetic process from arginine, via agmatine"/>
    <property type="evidence" value="ECO:0007669"/>
    <property type="project" value="TreeGrafter"/>
</dbReference>
<comment type="caution">
    <text evidence="3">The sequence shown here is derived from an EMBL/GenBank/DDBJ whole genome shotgun (WGS) entry which is preliminary data.</text>
</comment>
<dbReference type="PANTHER" id="PTHR11358:SF32">
    <property type="entry name" value="ARGINASE 2, CHLOROPLASTIC_MITOCHONDRIAL"/>
    <property type="match status" value="1"/>
</dbReference>
<accession>A0A445M355</accession>
<protein>
    <submittedName>
        <fullName evidence="3">Arginase</fullName>
    </submittedName>
</protein>
<comment type="similarity">
    <text evidence="1">Belongs to the arginase family.</text>
</comment>
<proteinExistence type="inferred from homology"/>
<name>A0A445M355_GLYSO</name>
<reference evidence="3 4" key="1">
    <citation type="submission" date="2018-09" db="EMBL/GenBank/DDBJ databases">
        <title>A high-quality reference genome of wild soybean provides a powerful tool to mine soybean genomes.</title>
        <authorList>
            <person name="Xie M."/>
            <person name="Chung C.Y.L."/>
            <person name="Li M.-W."/>
            <person name="Wong F.-L."/>
            <person name="Chan T.-F."/>
            <person name="Lam H.-M."/>
        </authorList>
    </citation>
    <scope>NUCLEOTIDE SEQUENCE [LARGE SCALE GENOMIC DNA]</scope>
    <source>
        <strain evidence="4">cv. W05</strain>
        <tissue evidence="3">Hypocotyl of etiolated seedlings</tissue>
    </source>
</reference>
<dbReference type="AlphaFoldDB" id="A0A445M355"/>